<protein>
    <recommendedName>
        <fullName evidence="4">Type II secretion system protein GspF domain-containing protein</fullName>
    </recommendedName>
</protein>
<accession>A0A3A6TQ13</accession>
<sequence>MSWSHFHFKCRYLASKLRQGHTKSQAINASEQVEISQLFGKSALTPAQQSFYSEILTIEDTNKLIDTLDAINGINFNKVNFDKSLAKKSSQTKDYAIGLYFIFAIMAYGASTFLVPQFIEMYISFNSPVPFLLGKFSEVLFTVALILLFPVGLAIYTSKSLAQLNNLLVKDSSPRLFRLFLPKTTLNKMSKLHQLARLPLRSKPKKNSAFESLIYELELSGEALGTELASILTFYIEEIDHECNKLLNRLLKLIHALLFIGIGFYITQLYEPIFAMGAIIS</sequence>
<evidence type="ECO:0000256" key="1">
    <source>
        <dbReference type="SAM" id="Phobius"/>
    </source>
</evidence>
<feature type="transmembrane region" description="Helical" evidence="1">
    <location>
        <begin position="97"/>
        <end position="119"/>
    </location>
</feature>
<dbReference type="OrthoDB" id="6401610at2"/>
<organism evidence="2 3">
    <name type="scientific">Parashewanella spongiae</name>
    <dbReference type="NCBI Taxonomy" id="342950"/>
    <lineage>
        <taxon>Bacteria</taxon>
        <taxon>Pseudomonadati</taxon>
        <taxon>Pseudomonadota</taxon>
        <taxon>Gammaproteobacteria</taxon>
        <taxon>Alteromonadales</taxon>
        <taxon>Shewanellaceae</taxon>
        <taxon>Parashewanella</taxon>
    </lineage>
</organism>
<comment type="caution">
    <text evidence="2">The sequence shown here is derived from an EMBL/GenBank/DDBJ whole genome shotgun (WGS) entry which is preliminary data.</text>
</comment>
<keyword evidence="1" id="KW-0812">Transmembrane</keyword>
<evidence type="ECO:0008006" key="4">
    <source>
        <dbReference type="Google" id="ProtNLM"/>
    </source>
</evidence>
<keyword evidence="1" id="KW-0472">Membrane</keyword>
<dbReference type="RefSeq" id="WP_121853718.1">
    <property type="nucleotide sequence ID" value="NZ_CP037952.1"/>
</dbReference>
<reference evidence="2 3" key="1">
    <citation type="submission" date="2018-09" db="EMBL/GenBank/DDBJ databases">
        <title>Phylogeny of the Shewanellaceae, and recommendation for two new genera, Pseudoshewanella and Parashewanella.</title>
        <authorList>
            <person name="Wang G."/>
        </authorList>
    </citation>
    <scope>NUCLEOTIDE SEQUENCE [LARGE SCALE GENOMIC DNA]</scope>
    <source>
        <strain evidence="2 3">KCTC 22492</strain>
    </source>
</reference>
<gene>
    <name evidence="2" type="ORF">D5R81_11145</name>
</gene>
<feature type="transmembrane region" description="Helical" evidence="1">
    <location>
        <begin position="250"/>
        <end position="267"/>
    </location>
</feature>
<name>A0A3A6TQ13_9GAMM</name>
<evidence type="ECO:0000313" key="2">
    <source>
        <dbReference type="EMBL" id="RJY13443.1"/>
    </source>
</evidence>
<proteinExistence type="predicted"/>
<dbReference type="Proteomes" id="UP000273022">
    <property type="component" value="Unassembled WGS sequence"/>
</dbReference>
<evidence type="ECO:0000313" key="3">
    <source>
        <dbReference type="Proteomes" id="UP000273022"/>
    </source>
</evidence>
<dbReference type="EMBL" id="QYYH01000064">
    <property type="protein sequence ID" value="RJY13443.1"/>
    <property type="molecule type" value="Genomic_DNA"/>
</dbReference>
<feature type="transmembrane region" description="Helical" evidence="1">
    <location>
        <begin position="139"/>
        <end position="157"/>
    </location>
</feature>
<dbReference type="AlphaFoldDB" id="A0A3A6TQ13"/>
<keyword evidence="3" id="KW-1185">Reference proteome</keyword>
<keyword evidence="1" id="KW-1133">Transmembrane helix</keyword>